<reference evidence="8" key="1">
    <citation type="submission" date="2024-02" db="UniProtKB">
        <authorList>
            <consortium name="WormBaseParasite"/>
        </authorList>
    </citation>
    <scope>IDENTIFICATION</scope>
</reference>
<dbReference type="PANTHER" id="PTHR22945">
    <property type="entry name" value="SERPENTINE RECEPTOR, CLASS D DELTA"/>
    <property type="match status" value="1"/>
</dbReference>
<proteinExistence type="inferred from homology"/>
<keyword evidence="3 6" id="KW-0812">Transmembrane</keyword>
<comment type="similarity">
    <text evidence="2">Belongs to the nematode receptor-like protein srd family.</text>
</comment>
<evidence type="ECO:0000256" key="2">
    <source>
        <dbReference type="ARBA" id="ARBA00009166"/>
    </source>
</evidence>
<organism evidence="7 8">
    <name type="scientific">Mesorhabditis belari</name>
    <dbReference type="NCBI Taxonomy" id="2138241"/>
    <lineage>
        <taxon>Eukaryota</taxon>
        <taxon>Metazoa</taxon>
        <taxon>Ecdysozoa</taxon>
        <taxon>Nematoda</taxon>
        <taxon>Chromadorea</taxon>
        <taxon>Rhabditida</taxon>
        <taxon>Rhabditina</taxon>
        <taxon>Rhabditomorpha</taxon>
        <taxon>Rhabditoidea</taxon>
        <taxon>Rhabditidae</taxon>
        <taxon>Mesorhabditinae</taxon>
        <taxon>Mesorhabditis</taxon>
    </lineage>
</organism>
<evidence type="ECO:0008006" key="9">
    <source>
        <dbReference type="Google" id="ProtNLM"/>
    </source>
</evidence>
<dbReference type="InterPro" id="IPR019421">
    <property type="entry name" value="7TM_GPCR_serpentine_rcpt_Srd"/>
</dbReference>
<name>A0AAF3FA87_9BILA</name>
<accession>A0AAF3FA87</accession>
<comment type="subcellular location">
    <subcellularLocation>
        <location evidence="1">Membrane</location>
        <topology evidence="1">Multi-pass membrane protein</topology>
    </subcellularLocation>
</comment>
<feature type="transmembrane region" description="Helical" evidence="6">
    <location>
        <begin position="92"/>
        <end position="112"/>
    </location>
</feature>
<dbReference type="Proteomes" id="UP000887575">
    <property type="component" value="Unassembled WGS sequence"/>
</dbReference>
<feature type="transmembrane region" description="Helical" evidence="6">
    <location>
        <begin position="50"/>
        <end position="71"/>
    </location>
</feature>
<keyword evidence="4 6" id="KW-1133">Transmembrane helix</keyword>
<dbReference type="Gene3D" id="1.20.1070.10">
    <property type="entry name" value="Rhodopsin 7-helix transmembrane proteins"/>
    <property type="match status" value="1"/>
</dbReference>
<dbReference type="GO" id="GO:0016020">
    <property type="term" value="C:membrane"/>
    <property type="evidence" value="ECO:0007669"/>
    <property type="project" value="UniProtKB-SubCell"/>
</dbReference>
<evidence type="ECO:0000313" key="7">
    <source>
        <dbReference type="Proteomes" id="UP000887575"/>
    </source>
</evidence>
<evidence type="ECO:0000256" key="3">
    <source>
        <dbReference type="ARBA" id="ARBA00022692"/>
    </source>
</evidence>
<feature type="transmembrane region" description="Helical" evidence="6">
    <location>
        <begin position="132"/>
        <end position="153"/>
    </location>
</feature>
<evidence type="ECO:0000256" key="6">
    <source>
        <dbReference type="SAM" id="Phobius"/>
    </source>
</evidence>
<dbReference type="SUPFAM" id="SSF81321">
    <property type="entry name" value="Family A G protein-coupled receptor-like"/>
    <property type="match status" value="1"/>
</dbReference>
<sequence length="169" mass="18826">MIPFASSTSDPAGARQMLIDHQNGSLFPDDPKIAAIIGYENILQPTTMPLLALLCLPILPGYTAAIIYRIQILRVLEKNSMSPKTKMAQKKLVKALTIQAVLPILMMSQASIYAWRQFQLPFAHSVPYFEEWAFLLVAMVSSMNPCITVYYVAPYREKVNGARKAAHGL</sequence>
<keyword evidence="7" id="KW-1185">Reference proteome</keyword>
<evidence type="ECO:0000256" key="5">
    <source>
        <dbReference type="ARBA" id="ARBA00023136"/>
    </source>
</evidence>
<dbReference type="AlphaFoldDB" id="A0AAF3FA87"/>
<protein>
    <recommendedName>
        <fullName evidence="9">G protein-coupled receptor</fullName>
    </recommendedName>
</protein>
<evidence type="ECO:0000256" key="4">
    <source>
        <dbReference type="ARBA" id="ARBA00022989"/>
    </source>
</evidence>
<dbReference type="Pfam" id="PF10317">
    <property type="entry name" value="7TM_GPCR_Srd"/>
    <property type="match status" value="1"/>
</dbReference>
<evidence type="ECO:0000313" key="8">
    <source>
        <dbReference type="WBParaSite" id="MBELARI_LOCUS2825"/>
    </source>
</evidence>
<keyword evidence="5 6" id="KW-0472">Membrane</keyword>
<dbReference type="WBParaSite" id="MBELARI_LOCUS2825">
    <property type="protein sequence ID" value="MBELARI_LOCUS2825"/>
    <property type="gene ID" value="MBELARI_LOCUS2825"/>
</dbReference>
<dbReference type="PANTHER" id="PTHR22945:SF40">
    <property type="entry name" value="SERPENTINE RECEPTOR, CLASS D (DELTA)-RELATED"/>
    <property type="match status" value="1"/>
</dbReference>
<dbReference type="InterPro" id="IPR050920">
    <property type="entry name" value="Nematode_rcpt-like_delta"/>
</dbReference>
<evidence type="ECO:0000256" key="1">
    <source>
        <dbReference type="ARBA" id="ARBA00004141"/>
    </source>
</evidence>